<feature type="non-terminal residue" evidence="1">
    <location>
        <position position="1"/>
    </location>
</feature>
<organism evidence="1">
    <name type="scientific">marine metagenome</name>
    <dbReference type="NCBI Taxonomy" id="408172"/>
    <lineage>
        <taxon>unclassified sequences</taxon>
        <taxon>metagenomes</taxon>
        <taxon>ecological metagenomes</taxon>
    </lineage>
</organism>
<gene>
    <name evidence="1" type="ORF">METZ01_LOCUS267720</name>
</gene>
<proteinExistence type="predicted"/>
<protein>
    <submittedName>
        <fullName evidence="1">Uncharacterized protein</fullName>
    </submittedName>
</protein>
<reference evidence="1" key="1">
    <citation type="submission" date="2018-05" db="EMBL/GenBank/DDBJ databases">
        <authorList>
            <person name="Lanie J.A."/>
            <person name="Ng W.-L."/>
            <person name="Kazmierczak K.M."/>
            <person name="Andrzejewski T.M."/>
            <person name="Davidsen T.M."/>
            <person name="Wayne K.J."/>
            <person name="Tettelin H."/>
            <person name="Glass J.I."/>
            <person name="Rusch D."/>
            <person name="Podicherti R."/>
            <person name="Tsui H.-C.T."/>
            <person name="Winkler M.E."/>
        </authorList>
    </citation>
    <scope>NUCLEOTIDE SEQUENCE</scope>
</reference>
<sequence>GEFQSMEETILLNEHADWSMSQGVIEVVICKETYEKATRFCPEKKEIYLKGNRPRLLCQKHSSPFSRFKEK</sequence>
<name>A0A382JSZ6_9ZZZZ</name>
<dbReference type="AlphaFoldDB" id="A0A382JSZ6"/>
<accession>A0A382JSZ6</accession>
<dbReference type="EMBL" id="UINC01076063">
    <property type="protein sequence ID" value="SVC14866.1"/>
    <property type="molecule type" value="Genomic_DNA"/>
</dbReference>
<evidence type="ECO:0000313" key="1">
    <source>
        <dbReference type="EMBL" id="SVC14866.1"/>
    </source>
</evidence>